<sequence length="39" mass="4670">MMNKRIGVIMFIGHSFNNQTYCLFENWQEKRYCLVGILA</sequence>
<protein>
    <submittedName>
        <fullName evidence="1">Uncharacterized protein</fullName>
    </submittedName>
</protein>
<proteinExistence type="predicted"/>
<dbReference type="AlphaFoldDB" id="A0A2P2Q1M9"/>
<dbReference type="EMBL" id="GGEC01080410">
    <property type="protein sequence ID" value="MBX60894.1"/>
    <property type="molecule type" value="Transcribed_RNA"/>
</dbReference>
<organism evidence="1">
    <name type="scientific">Rhizophora mucronata</name>
    <name type="common">Asiatic mangrove</name>
    <dbReference type="NCBI Taxonomy" id="61149"/>
    <lineage>
        <taxon>Eukaryota</taxon>
        <taxon>Viridiplantae</taxon>
        <taxon>Streptophyta</taxon>
        <taxon>Embryophyta</taxon>
        <taxon>Tracheophyta</taxon>
        <taxon>Spermatophyta</taxon>
        <taxon>Magnoliopsida</taxon>
        <taxon>eudicotyledons</taxon>
        <taxon>Gunneridae</taxon>
        <taxon>Pentapetalae</taxon>
        <taxon>rosids</taxon>
        <taxon>fabids</taxon>
        <taxon>Malpighiales</taxon>
        <taxon>Rhizophoraceae</taxon>
        <taxon>Rhizophora</taxon>
    </lineage>
</organism>
<reference evidence="1" key="1">
    <citation type="submission" date="2018-02" db="EMBL/GenBank/DDBJ databases">
        <title>Rhizophora mucronata_Transcriptome.</title>
        <authorList>
            <person name="Meera S.P."/>
            <person name="Sreeshan A."/>
            <person name="Augustine A."/>
        </authorList>
    </citation>
    <scope>NUCLEOTIDE SEQUENCE</scope>
    <source>
        <tissue evidence="1">Leaf</tissue>
    </source>
</reference>
<name>A0A2P2Q1M9_RHIMU</name>
<accession>A0A2P2Q1M9</accession>
<evidence type="ECO:0000313" key="1">
    <source>
        <dbReference type="EMBL" id="MBX60894.1"/>
    </source>
</evidence>